<dbReference type="Pfam" id="PF01609">
    <property type="entry name" value="DDE_Tnp_1"/>
    <property type="match status" value="1"/>
</dbReference>
<dbReference type="RefSeq" id="WP_052752101.1">
    <property type="nucleotide sequence ID" value="NZ_CP011451.1"/>
</dbReference>
<evidence type="ECO:0000313" key="3">
    <source>
        <dbReference type="EMBL" id="TYP91437.1"/>
    </source>
</evidence>
<dbReference type="EMBL" id="VNHT01000009">
    <property type="protein sequence ID" value="TYP91437.1"/>
    <property type="molecule type" value="Genomic_DNA"/>
</dbReference>
<dbReference type="SUPFAM" id="SSF53098">
    <property type="entry name" value="Ribonuclease H-like"/>
    <property type="match status" value="1"/>
</dbReference>
<dbReference type="AlphaFoldDB" id="A0A5D3YEV1"/>
<keyword evidence="1" id="KW-0472">Membrane</keyword>
<keyword evidence="1" id="KW-0812">Transmembrane</keyword>
<protein>
    <submittedName>
        <fullName evidence="3">DDE family transposase</fullName>
    </submittedName>
</protein>
<accession>A0A5D3YEV1</accession>
<feature type="transmembrane region" description="Helical" evidence="1">
    <location>
        <begin position="102"/>
        <end position="120"/>
    </location>
</feature>
<dbReference type="InterPro" id="IPR012337">
    <property type="entry name" value="RNaseH-like_sf"/>
</dbReference>
<dbReference type="InterPro" id="IPR002559">
    <property type="entry name" value="Transposase_11"/>
</dbReference>
<dbReference type="PANTHER" id="PTHR35404:SF8">
    <property type="entry name" value="TRANSPOSASE OF TN10"/>
    <property type="match status" value="1"/>
</dbReference>
<comment type="caution">
    <text evidence="3">The sequence shown here is derived from an EMBL/GenBank/DDBJ whole genome shotgun (WGS) entry which is preliminary data.</text>
</comment>
<sequence>MELARSSPFRCHFVLYKGKPKGRSKITYHGERARSKHNEQCAKREREPWLLATFLPATSTLAKQIVKLYRTRMQIEESFRDVKSVRFGIGFELNVTRSADRLQILLLVAMIATFVLWLLGMTARHSNRHLHYQANTIKDRHVLSTIYLDMRVANDQRFKFQLKELKTAVIILNQVVSAHGEDW</sequence>
<dbReference type="OrthoDB" id="6310056at2"/>
<name>A0A5D3YEV1_9PROT</name>
<reference evidence="3 4" key="1">
    <citation type="submission" date="2019-07" db="EMBL/GenBank/DDBJ databases">
        <title>Active sludge and wastewater microbial communities from Klosterneuburg, Austria.</title>
        <authorList>
            <person name="Wagner M."/>
        </authorList>
    </citation>
    <scope>NUCLEOTIDE SEQUENCE [LARGE SCALE GENOMIC DNA]</scope>
    <source>
        <strain evidence="3 4">Nm2</strain>
    </source>
</reference>
<evidence type="ECO:0000259" key="2">
    <source>
        <dbReference type="Pfam" id="PF01609"/>
    </source>
</evidence>
<dbReference type="GO" id="GO:0004803">
    <property type="term" value="F:transposase activity"/>
    <property type="evidence" value="ECO:0007669"/>
    <property type="project" value="InterPro"/>
</dbReference>
<evidence type="ECO:0000256" key="1">
    <source>
        <dbReference type="SAM" id="Phobius"/>
    </source>
</evidence>
<dbReference type="Proteomes" id="UP000324176">
    <property type="component" value="Unassembled WGS sequence"/>
</dbReference>
<keyword evidence="1" id="KW-1133">Transmembrane helix</keyword>
<dbReference type="PANTHER" id="PTHR35404">
    <property type="entry name" value="TRANSPOSASE OF TN10"/>
    <property type="match status" value="1"/>
</dbReference>
<evidence type="ECO:0000313" key="4">
    <source>
        <dbReference type="Proteomes" id="UP000324176"/>
    </source>
</evidence>
<dbReference type="Gene3D" id="3.90.350.10">
    <property type="entry name" value="Transposase Inhibitor Protein From Tn5, Chain A, domain 1"/>
    <property type="match status" value="1"/>
</dbReference>
<feature type="domain" description="Transposase IS4-like" evidence="2">
    <location>
        <begin position="31"/>
        <end position="111"/>
    </location>
</feature>
<dbReference type="GO" id="GO:0003677">
    <property type="term" value="F:DNA binding"/>
    <property type="evidence" value="ECO:0007669"/>
    <property type="project" value="InterPro"/>
</dbReference>
<gene>
    <name evidence="3" type="ORF">BCL69_100965</name>
</gene>
<organism evidence="3 4">
    <name type="scientific">Nitrosomonas communis</name>
    <dbReference type="NCBI Taxonomy" id="44574"/>
    <lineage>
        <taxon>Bacteria</taxon>
        <taxon>Pseudomonadati</taxon>
        <taxon>Pseudomonadota</taxon>
        <taxon>Betaproteobacteria</taxon>
        <taxon>Nitrosomonadales</taxon>
        <taxon>Nitrosomonadaceae</taxon>
        <taxon>Nitrosomonas</taxon>
    </lineage>
</organism>
<dbReference type="GO" id="GO:0006313">
    <property type="term" value="P:DNA transposition"/>
    <property type="evidence" value="ECO:0007669"/>
    <property type="project" value="InterPro"/>
</dbReference>
<proteinExistence type="predicted"/>